<keyword evidence="3 7" id="KW-0812">Transmembrane</keyword>
<dbReference type="CDD" id="cd17323">
    <property type="entry name" value="MFS_Tpo1_MDR_like"/>
    <property type="match status" value="1"/>
</dbReference>
<keyword evidence="4 7" id="KW-1133">Transmembrane helix</keyword>
<feature type="transmembrane region" description="Helical" evidence="7">
    <location>
        <begin position="33"/>
        <end position="50"/>
    </location>
</feature>
<comment type="subcellular location">
    <subcellularLocation>
        <location evidence="1">Membrane</location>
        <topology evidence="1">Multi-pass membrane protein</topology>
    </subcellularLocation>
</comment>
<dbReference type="PROSITE" id="PS50850">
    <property type="entry name" value="MFS"/>
    <property type="match status" value="1"/>
</dbReference>
<organism evidence="9 10">
    <name type="scientific">Colletotrichum plurivorum</name>
    <dbReference type="NCBI Taxonomy" id="2175906"/>
    <lineage>
        <taxon>Eukaryota</taxon>
        <taxon>Fungi</taxon>
        <taxon>Dikarya</taxon>
        <taxon>Ascomycota</taxon>
        <taxon>Pezizomycotina</taxon>
        <taxon>Sordariomycetes</taxon>
        <taxon>Hypocreomycetidae</taxon>
        <taxon>Glomerellales</taxon>
        <taxon>Glomerellaceae</taxon>
        <taxon>Colletotrichum</taxon>
        <taxon>Colletotrichum orchidearum species complex</taxon>
    </lineage>
</organism>
<feature type="transmembrane region" description="Helical" evidence="7">
    <location>
        <begin position="372"/>
        <end position="397"/>
    </location>
</feature>
<feature type="transmembrane region" description="Helical" evidence="7">
    <location>
        <begin position="438"/>
        <end position="458"/>
    </location>
</feature>
<dbReference type="Proteomes" id="UP000654918">
    <property type="component" value="Unassembled WGS sequence"/>
</dbReference>
<dbReference type="GO" id="GO:0022857">
    <property type="term" value="F:transmembrane transporter activity"/>
    <property type="evidence" value="ECO:0007669"/>
    <property type="project" value="InterPro"/>
</dbReference>
<evidence type="ECO:0000313" key="10">
    <source>
        <dbReference type="Proteomes" id="UP000654918"/>
    </source>
</evidence>
<dbReference type="Gene3D" id="1.20.1250.20">
    <property type="entry name" value="MFS general substrate transporter like domains"/>
    <property type="match status" value="1"/>
</dbReference>
<keyword evidence="6" id="KW-0325">Glycoprotein</keyword>
<feature type="transmembrane region" description="Helical" evidence="7">
    <location>
        <begin position="70"/>
        <end position="90"/>
    </location>
</feature>
<dbReference type="Pfam" id="PF07690">
    <property type="entry name" value="MFS_1"/>
    <property type="match status" value="1"/>
</dbReference>
<dbReference type="EMBL" id="WIGO01000151">
    <property type="protein sequence ID" value="KAF6826626.1"/>
    <property type="molecule type" value="Genomic_DNA"/>
</dbReference>
<dbReference type="InterPro" id="IPR036259">
    <property type="entry name" value="MFS_trans_sf"/>
</dbReference>
<evidence type="ECO:0000256" key="5">
    <source>
        <dbReference type="ARBA" id="ARBA00023136"/>
    </source>
</evidence>
<dbReference type="PANTHER" id="PTHR23502">
    <property type="entry name" value="MAJOR FACILITATOR SUPERFAMILY"/>
    <property type="match status" value="1"/>
</dbReference>
<proteinExistence type="inferred from homology"/>
<feature type="domain" description="Major facilitator superfamily (MFS) profile" evidence="8">
    <location>
        <begin position="35"/>
        <end position="465"/>
    </location>
</feature>
<reference evidence="9" key="1">
    <citation type="journal article" date="2020" name="Phytopathology">
        <title>Genome Sequence Resources of Colletotrichum truncatum, C. plurivorum, C. musicola, and C. sojae: Four Species Pathogenic to Soybean (Glycine max).</title>
        <authorList>
            <person name="Rogerio F."/>
            <person name="Boufleur T.R."/>
            <person name="Ciampi-Guillardi M."/>
            <person name="Sukno S.A."/>
            <person name="Thon M.R."/>
            <person name="Massola Junior N.S."/>
            <person name="Baroncelli R."/>
        </authorList>
    </citation>
    <scope>NUCLEOTIDE SEQUENCE</scope>
    <source>
        <strain evidence="9">LFN00145</strain>
    </source>
</reference>
<feature type="transmembrane region" description="Helical" evidence="7">
    <location>
        <begin position="404"/>
        <end position="426"/>
    </location>
</feature>
<evidence type="ECO:0000256" key="7">
    <source>
        <dbReference type="SAM" id="Phobius"/>
    </source>
</evidence>
<protein>
    <submittedName>
        <fullName evidence="9">Transporter C1529.01-like protein 10</fullName>
    </submittedName>
</protein>
<feature type="transmembrane region" description="Helical" evidence="7">
    <location>
        <begin position="253"/>
        <end position="278"/>
    </location>
</feature>
<gene>
    <name evidence="9" type="ORF">CPLU01_09577</name>
</gene>
<feature type="transmembrane region" description="Helical" evidence="7">
    <location>
        <begin position="158"/>
        <end position="178"/>
    </location>
</feature>
<dbReference type="InterPro" id="IPR020846">
    <property type="entry name" value="MFS_dom"/>
</dbReference>
<accession>A0A8H6K8V4</accession>
<evidence type="ECO:0000256" key="2">
    <source>
        <dbReference type="ARBA" id="ARBA00008335"/>
    </source>
</evidence>
<keyword evidence="5 7" id="KW-0472">Membrane</keyword>
<evidence type="ECO:0000256" key="1">
    <source>
        <dbReference type="ARBA" id="ARBA00004141"/>
    </source>
</evidence>
<keyword evidence="10" id="KW-1185">Reference proteome</keyword>
<evidence type="ECO:0000256" key="3">
    <source>
        <dbReference type="ARBA" id="ARBA00022692"/>
    </source>
</evidence>
<feature type="transmembrane region" description="Helical" evidence="7">
    <location>
        <begin position="190"/>
        <end position="209"/>
    </location>
</feature>
<dbReference type="PANTHER" id="PTHR23502:SF68">
    <property type="entry name" value="MULTIDRUG TRANSPORTER, PUTATIVE (AFU_ORTHOLOGUE AFUA_3G01120)-RELATED"/>
    <property type="match status" value="1"/>
</dbReference>
<feature type="transmembrane region" description="Helical" evidence="7">
    <location>
        <begin position="298"/>
        <end position="317"/>
    </location>
</feature>
<feature type="transmembrane region" description="Helical" evidence="7">
    <location>
        <begin position="102"/>
        <end position="121"/>
    </location>
</feature>
<dbReference type="InterPro" id="IPR011701">
    <property type="entry name" value="MFS"/>
</dbReference>
<evidence type="ECO:0000256" key="4">
    <source>
        <dbReference type="ARBA" id="ARBA00022989"/>
    </source>
</evidence>
<sequence length="473" mass="51068">MSQPPSRSCLPGHSRFTSAAPITPYDWSTAKKVLHIGLISFFTFITPLASSMFAPGVPQLMKEFGSTSTTMASFVVSVFVLGFAFGPLVMAPASEMWGRLPVYWLSGAGFACFNAACARAGSLDELIAYRFMAGAFGSAPLSNGGATIADVVLPDKRAAAMSVFSLGPLLGPVIGPVIGGLIEDAYGWRWVFWVLAMVGGVQTILMATFMRETYGPILDARSHPSSREASSSRLSLWKKTEMLRHGLIRPIKLLLFSPISAVLAVYMGIVYGYLYLMFTSIPETFQLFYGFTTRTVGLVYLGIGAGSVLGLLYFGVASKRDALKQAKENRETDTEAPAMVPEDRLRPLRGAAPLIPIGLFVYGWTAEYRVHWMVPVLGTALVGFGMVVVFIAVQLYLVDAFNAFAASAIAANAVVRSLAGGVLPMAGLPMYTKLGIGWGNSLLGFIALSLVLAPWWLLKYGKELRDKFPIMNL</sequence>
<feature type="transmembrane region" description="Helical" evidence="7">
    <location>
        <begin position="348"/>
        <end position="366"/>
    </location>
</feature>
<feature type="transmembrane region" description="Helical" evidence="7">
    <location>
        <begin position="127"/>
        <end position="146"/>
    </location>
</feature>
<dbReference type="FunFam" id="1.20.1250.20:FF:000011">
    <property type="entry name" value="MFS multidrug transporter, putative"/>
    <property type="match status" value="1"/>
</dbReference>
<dbReference type="SUPFAM" id="SSF103473">
    <property type="entry name" value="MFS general substrate transporter"/>
    <property type="match status" value="1"/>
</dbReference>
<evidence type="ECO:0000259" key="8">
    <source>
        <dbReference type="PROSITE" id="PS50850"/>
    </source>
</evidence>
<evidence type="ECO:0000256" key="6">
    <source>
        <dbReference type="ARBA" id="ARBA00023180"/>
    </source>
</evidence>
<comment type="caution">
    <text evidence="9">The sequence shown here is derived from an EMBL/GenBank/DDBJ whole genome shotgun (WGS) entry which is preliminary data.</text>
</comment>
<evidence type="ECO:0000313" key="9">
    <source>
        <dbReference type="EMBL" id="KAF6826626.1"/>
    </source>
</evidence>
<comment type="similarity">
    <text evidence="2">Belongs to the major facilitator superfamily.</text>
</comment>
<name>A0A8H6K8V4_9PEZI</name>
<dbReference type="GO" id="GO:0016020">
    <property type="term" value="C:membrane"/>
    <property type="evidence" value="ECO:0007669"/>
    <property type="project" value="UniProtKB-SubCell"/>
</dbReference>
<dbReference type="AlphaFoldDB" id="A0A8H6K8V4"/>